<keyword evidence="8" id="KW-0094">Blood coagulation</keyword>
<protein>
    <submittedName>
        <fullName evidence="14">Serpin family G member 1</fullName>
    </submittedName>
</protein>
<proteinExistence type="inferred from homology"/>
<gene>
    <name evidence="14" type="primary">SERPING1</name>
</gene>
<dbReference type="SMART" id="SM00093">
    <property type="entry name" value="SERPIN"/>
    <property type="match status" value="1"/>
</dbReference>
<feature type="compositionally biased region" description="Gly residues" evidence="12">
    <location>
        <begin position="77"/>
        <end position="127"/>
    </location>
</feature>
<dbReference type="GO" id="GO:0042730">
    <property type="term" value="P:fibrinolysis"/>
    <property type="evidence" value="ECO:0007669"/>
    <property type="project" value="UniProtKB-KW"/>
</dbReference>
<accession>A0A8P0NZC4</accession>
<feature type="region of interest" description="Disordered" evidence="12">
    <location>
        <begin position="233"/>
        <end position="255"/>
    </location>
</feature>
<evidence type="ECO:0000256" key="3">
    <source>
        <dbReference type="ARBA" id="ARBA00022525"/>
    </source>
</evidence>
<sequence>MDWAGRGKEGQRVPGKGSGLGKTKQGEEPEGRWLGAGGREFAPGDRGLERNGGGPGVVGGGRGRGPRGGGREEGAPGVVGGGGGGRGPRGGGRGGGGGGPGVVGGRRGRGGPGWWAGGTAGGTAGGGRGRHALQRWLSPQVRADATAQMASRLTPLTLSLLLLLLTGVRASSDLNVTSPNSMAESWQGGSEGHISEGAITKNVSTQHTVDSSTLLNISSTIVTANTTLEPTTQPFIGSTVQPTQPTTEPFCPGPATSCSDAESHWAESELSEALIAFSLKLYHAFSAVKKVETNMAFSPFSIASLLTQVLLGAGENTKRNLENLLSYPEDFACVHQALKAFTSKGFTSVSQIFHSPDLPIRDTFVNASQSLYGSSPRVLGNDSNVNVELINTWVAEKTNHKITELLESLPSDTRLVLLNAVYLSAKWKTTFDPKRTSLEPFYLKSSVIKAFMMNSKKYPVAHFTDSTLKAKVGQLQLSHNLSLVIMVPQSTKHYLEDLEQALSPIVFKAIMKKLEMTKFQPTLLTLPRIKVKSNQDMLTVMEKLKFFDFLYDLNLCGLTEDIDLQVSAMQHQTMLELTESGVEAAAASAVSVARNLVIFEVQQPFLFLLWDQQHRFPVFMGRVYDPLV</sequence>
<evidence type="ECO:0000256" key="4">
    <source>
        <dbReference type="ARBA" id="ARBA00022690"/>
    </source>
</evidence>
<evidence type="ECO:0000313" key="14">
    <source>
        <dbReference type="Ensembl" id="ENSCAFP00000049465.2"/>
    </source>
</evidence>
<evidence type="ECO:0000256" key="8">
    <source>
        <dbReference type="ARBA" id="ARBA00023084"/>
    </source>
</evidence>
<dbReference type="FunFam" id="3.30.497.10:FF:000013">
    <property type="entry name" value="Serpin family G member 1"/>
    <property type="match status" value="1"/>
</dbReference>
<evidence type="ECO:0000256" key="5">
    <source>
        <dbReference type="ARBA" id="ARBA00022696"/>
    </source>
</evidence>
<dbReference type="PANTHER" id="PTHR11461:SF159">
    <property type="entry name" value="PLASMA PROTEASE C1 INHIBITOR"/>
    <property type="match status" value="1"/>
</dbReference>
<dbReference type="InterPro" id="IPR036186">
    <property type="entry name" value="Serpin_sf"/>
</dbReference>
<dbReference type="AlphaFoldDB" id="A0A8P0NZC4"/>
<name>A0A8P0NZC4_CANLF</name>
<dbReference type="FunCoup" id="A0A8P0NZC4">
    <property type="interactions" value="56"/>
</dbReference>
<keyword evidence="3" id="KW-0964">Secreted</keyword>
<keyword evidence="10" id="KW-0280">Fibrinolysis</keyword>
<feature type="region of interest" description="Disordered" evidence="12">
    <location>
        <begin position="1"/>
        <end position="130"/>
    </location>
</feature>
<evidence type="ECO:0000256" key="1">
    <source>
        <dbReference type="ARBA" id="ARBA00004613"/>
    </source>
</evidence>
<reference evidence="14" key="2">
    <citation type="submission" date="2025-08" db="UniProtKB">
        <authorList>
            <consortium name="Ensembl"/>
        </authorList>
    </citation>
    <scope>IDENTIFICATION</scope>
</reference>
<keyword evidence="7" id="KW-0722">Serine protease inhibitor</keyword>
<dbReference type="Gene3D" id="2.30.39.10">
    <property type="entry name" value="Alpha-1-antitrypsin, domain 1"/>
    <property type="match status" value="1"/>
</dbReference>
<keyword evidence="4" id="KW-0646">Protease inhibitor</keyword>
<comment type="subcellular location">
    <subcellularLocation>
        <location evidence="1">Secreted</location>
    </subcellularLocation>
</comment>
<evidence type="ECO:0000256" key="2">
    <source>
        <dbReference type="ARBA" id="ARBA00009500"/>
    </source>
</evidence>
<dbReference type="Proteomes" id="UP000002254">
    <property type="component" value="Chromosome 18"/>
</dbReference>
<dbReference type="InterPro" id="IPR023796">
    <property type="entry name" value="Serpin_dom"/>
</dbReference>
<evidence type="ECO:0000256" key="12">
    <source>
        <dbReference type="SAM" id="MobiDB-lite"/>
    </source>
</evidence>
<reference evidence="14 15" key="1">
    <citation type="journal article" date="2005" name="Nature">
        <title>Genome sequence, comparative analysis and haplotype structure of the domestic dog.</title>
        <authorList>
            <consortium name="Broad Sequencing Platform"/>
            <person name="Lindblad-Toh K."/>
            <person name="Wade C.M."/>
            <person name="Mikkelsen T.S."/>
            <person name="Karlsson E.K."/>
            <person name="Jaffe D.B."/>
            <person name="Kamal M."/>
            <person name="Clamp M."/>
            <person name="Chang J.L."/>
            <person name="Kulbokas E.J. III"/>
            <person name="Zody M.C."/>
            <person name="Mauceli E."/>
            <person name="Xie X."/>
            <person name="Breen M."/>
            <person name="Wayne R.K."/>
            <person name="Ostrander E.A."/>
            <person name="Ponting C.P."/>
            <person name="Galibert F."/>
            <person name="Smith D.R."/>
            <person name="DeJong P.J."/>
            <person name="Kirkness E."/>
            <person name="Alvarez P."/>
            <person name="Biagi T."/>
            <person name="Brockman W."/>
            <person name="Butler J."/>
            <person name="Chin C.W."/>
            <person name="Cook A."/>
            <person name="Cuff J."/>
            <person name="Daly M.J."/>
            <person name="DeCaprio D."/>
            <person name="Gnerre S."/>
            <person name="Grabherr M."/>
            <person name="Kellis M."/>
            <person name="Kleber M."/>
            <person name="Bardeleben C."/>
            <person name="Goodstadt L."/>
            <person name="Heger A."/>
            <person name="Hitte C."/>
            <person name="Kim L."/>
            <person name="Koepfli K.P."/>
            <person name="Parker H.G."/>
            <person name="Pollinger J.P."/>
            <person name="Searle S.M."/>
            <person name="Sutter N.B."/>
            <person name="Thomas R."/>
            <person name="Webber C."/>
            <person name="Baldwin J."/>
            <person name="Abebe A."/>
            <person name="Abouelleil A."/>
            <person name="Aftuck L."/>
            <person name="Ait-Zahra M."/>
            <person name="Aldredge T."/>
            <person name="Allen N."/>
            <person name="An P."/>
            <person name="Anderson S."/>
            <person name="Antoine C."/>
            <person name="Arachchi H."/>
            <person name="Aslam A."/>
            <person name="Ayotte L."/>
            <person name="Bachantsang P."/>
            <person name="Barry A."/>
            <person name="Bayul T."/>
            <person name="Benamara M."/>
            <person name="Berlin A."/>
            <person name="Bessette D."/>
            <person name="Blitshteyn B."/>
            <person name="Bloom T."/>
            <person name="Blye J."/>
            <person name="Boguslavskiy L."/>
            <person name="Bonnet C."/>
            <person name="Boukhgalter B."/>
            <person name="Brown A."/>
            <person name="Cahill P."/>
            <person name="Calixte N."/>
            <person name="Camarata J."/>
            <person name="Cheshatsang Y."/>
            <person name="Chu J."/>
            <person name="Citroen M."/>
            <person name="Collymore A."/>
            <person name="Cooke P."/>
            <person name="Dawoe T."/>
            <person name="Daza R."/>
            <person name="Decktor K."/>
            <person name="DeGray S."/>
            <person name="Dhargay N."/>
            <person name="Dooley K."/>
            <person name="Dooley K."/>
            <person name="Dorje P."/>
            <person name="Dorjee K."/>
            <person name="Dorris L."/>
            <person name="Duffey N."/>
            <person name="Dupes A."/>
            <person name="Egbiremolen O."/>
            <person name="Elong R."/>
            <person name="Falk J."/>
            <person name="Farina A."/>
            <person name="Faro S."/>
            <person name="Ferguson D."/>
            <person name="Ferreira P."/>
            <person name="Fisher S."/>
            <person name="FitzGerald M."/>
            <person name="Foley K."/>
            <person name="Foley C."/>
            <person name="Franke A."/>
            <person name="Friedrich D."/>
            <person name="Gage D."/>
            <person name="Garber M."/>
            <person name="Gearin G."/>
            <person name="Giannoukos G."/>
            <person name="Goode T."/>
            <person name="Goyette A."/>
            <person name="Graham J."/>
            <person name="Grandbois E."/>
            <person name="Gyaltsen K."/>
            <person name="Hafez N."/>
            <person name="Hagopian D."/>
            <person name="Hagos B."/>
            <person name="Hall J."/>
            <person name="Healy C."/>
            <person name="Hegarty R."/>
            <person name="Honan T."/>
            <person name="Horn A."/>
            <person name="Houde N."/>
            <person name="Hughes L."/>
            <person name="Hunnicutt L."/>
            <person name="Husby M."/>
            <person name="Jester B."/>
            <person name="Jones C."/>
            <person name="Kamat A."/>
            <person name="Kanga B."/>
            <person name="Kells C."/>
            <person name="Khazanovich D."/>
            <person name="Kieu A.C."/>
            <person name="Kisner P."/>
            <person name="Kumar M."/>
            <person name="Lance K."/>
            <person name="Landers T."/>
            <person name="Lara M."/>
            <person name="Lee W."/>
            <person name="Leger J.P."/>
            <person name="Lennon N."/>
            <person name="Leuper L."/>
            <person name="LeVine S."/>
            <person name="Liu J."/>
            <person name="Liu X."/>
            <person name="Lokyitsang Y."/>
            <person name="Lokyitsang T."/>
            <person name="Lui A."/>
            <person name="Macdonald J."/>
            <person name="Major J."/>
            <person name="Marabella R."/>
            <person name="Maru K."/>
            <person name="Matthews C."/>
            <person name="McDonough S."/>
            <person name="Mehta T."/>
            <person name="Meldrim J."/>
            <person name="Melnikov A."/>
            <person name="Meneus L."/>
            <person name="Mihalev A."/>
            <person name="Mihova T."/>
            <person name="Miller K."/>
            <person name="Mittelman R."/>
            <person name="Mlenga V."/>
            <person name="Mulrain L."/>
            <person name="Munson G."/>
            <person name="Navidi A."/>
            <person name="Naylor J."/>
            <person name="Nguyen T."/>
            <person name="Nguyen N."/>
            <person name="Nguyen C."/>
            <person name="Nguyen T."/>
            <person name="Nicol R."/>
            <person name="Norbu N."/>
            <person name="Norbu C."/>
            <person name="Novod N."/>
            <person name="Nyima T."/>
            <person name="Olandt P."/>
            <person name="O'Neill B."/>
            <person name="O'Neill K."/>
            <person name="Osman S."/>
            <person name="Oyono L."/>
            <person name="Patti C."/>
            <person name="Perrin D."/>
            <person name="Phunkhang P."/>
            <person name="Pierre F."/>
            <person name="Priest M."/>
            <person name="Rachupka A."/>
            <person name="Raghuraman S."/>
            <person name="Rameau R."/>
            <person name="Ray V."/>
            <person name="Raymond C."/>
            <person name="Rege F."/>
            <person name="Rise C."/>
            <person name="Rogers J."/>
            <person name="Rogov P."/>
            <person name="Sahalie J."/>
            <person name="Settipalli S."/>
            <person name="Sharpe T."/>
            <person name="Shea T."/>
            <person name="Sheehan M."/>
            <person name="Sherpa N."/>
            <person name="Shi J."/>
            <person name="Shih D."/>
            <person name="Sloan J."/>
            <person name="Smith C."/>
            <person name="Sparrow T."/>
            <person name="Stalker J."/>
            <person name="Stange-Thomann N."/>
            <person name="Stavropoulos S."/>
            <person name="Stone C."/>
            <person name="Stone S."/>
            <person name="Sykes S."/>
            <person name="Tchuinga P."/>
            <person name="Tenzing P."/>
            <person name="Tesfaye S."/>
            <person name="Thoulutsang D."/>
            <person name="Thoulutsang Y."/>
            <person name="Topham K."/>
            <person name="Topping I."/>
            <person name="Tsamla T."/>
            <person name="Vassiliev H."/>
            <person name="Venkataraman V."/>
            <person name="Vo A."/>
            <person name="Wangchuk T."/>
            <person name="Wangdi T."/>
            <person name="Weiand M."/>
            <person name="Wilkinson J."/>
            <person name="Wilson A."/>
            <person name="Yadav S."/>
            <person name="Yang S."/>
            <person name="Yang X."/>
            <person name="Young G."/>
            <person name="Yu Q."/>
            <person name="Zainoun J."/>
            <person name="Zembek L."/>
            <person name="Zimmer A."/>
            <person name="Lander E.S."/>
        </authorList>
    </citation>
    <scope>NUCLEOTIDE SEQUENCE [LARGE SCALE GENOMIC DNA]</scope>
    <source>
        <strain evidence="14">Boxer</strain>
    </source>
</reference>
<evidence type="ECO:0000259" key="13">
    <source>
        <dbReference type="SMART" id="SM00093"/>
    </source>
</evidence>
<dbReference type="SUPFAM" id="SSF56574">
    <property type="entry name" value="Serpins"/>
    <property type="match status" value="1"/>
</dbReference>
<keyword evidence="9" id="KW-0325">Glycoprotein</keyword>
<evidence type="ECO:0000256" key="10">
    <source>
        <dbReference type="ARBA" id="ARBA00023281"/>
    </source>
</evidence>
<dbReference type="Gene3D" id="3.30.497.10">
    <property type="entry name" value="Antithrombin, subunit I, domain 2"/>
    <property type="match status" value="1"/>
</dbReference>
<evidence type="ECO:0000256" key="9">
    <source>
        <dbReference type="ARBA" id="ARBA00023180"/>
    </source>
</evidence>
<dbReference type="Pfam" id="PF00079">
    <property type="entry name" value="Serpin"/>
    <property type="match status" value="1"/>
</dbReference>
<organism evidence="14 15">
    <name type="scientific">Canis lupus familiaris</name>
    <name type="common">Dog</name>
    <name type="synonym">Canis familiaris</name>
    <dbReference type="NCBI Taxonomy" id="9615"/>
    <lineage>
        <taxon>Eukaryota</taxon>
        <taxon>Metazoa</taxon>
        <taxon>Chordata</taxon>
        <taxon>Craniata</taxon>
        <taxon>Vertebrata</taxon>
        <taxon>Euteleostomi</taxon>
        <taxon>Mammalia</taxon>
        <taxon>Eutheria</taxon>
        <taxon>Laurasiatheria</taxon>
        <taxon>Carnivora</taxon>
        <taxon>Caniformia</taxon>
        <taxon>Canidae</taxon>
        <taxon>Canis</taxon>
    </lineage>
</organism>
<feature type="domain" description="Serpin" evidence="13">
    <location>
        <begin position="279"/>
        <end position="626"/>
    </location>
</feature>
<dbReference type="GO" id="GO:0004867">
    <property type="term" value="F:serine-type endopeptidase inhibitor activity"/>
    <property type="evidence" value="ECO:0007669"/>
    <property type="project" value="UniProtKB-KW"/>
</dbReference>
<dbReference type="InterPro" id="IPR042185">
    <property type="entry name" value="Serpin_sf_2"/>
</dbReference>
<evidence type="ECO:0000313" key="15">
    <source>
        <dbReference type="Proteomes" id="UP000002254"/>
    </source>
</evidence>
<dbReference type="GO" id="GO:0007596">
    <property type="term" value="P:blood coagulation"/>
    <property type="evidence" value="ECO:0007669"/>
    <property type="project" value="UniProtKB-KW"/>
</dbReference>
<dbReference type="InterPro" id="IPR023795">
    <property type="entry name" value="Serpin_CS"/>
</dbReference>
<keyword evidence="6" id="KW-0732">Signal</keyword>
<dbReference type="CDD" id="cd02050">
    <property type="entry name" value="serpinG1_C1-INH"/>
    <property type="match status" value="1"/>
</dbReference>
<evidence type="ECO:0000256" key="6">
    <source>
        <dbReference type="ARBA" id="ARBA00022729"/>
    </source>
</evidence>
<feature type="compositionally biased region" description="Gly residues" evidence="12">
    <location>
        <begin position="50"/>
        <end position="68"/>
    </location>
</feature>
<comment type="similarity">
    <text evidence="2 11">Belongs to the serpin family.</text>
</comment>
<dbReference type="GO" id="GO:0005615">
    <property type="term" value="C:extracellular space"/>
    <property type="evidence" value="ECO:0007669"/>
    <property type="project" value="InterPro"/>
</dbReference>
<keyword evidence="5" id="KW-0356">Hemostasis</keyword>
<evidence type="ECO:0000256" key="7">
    <source>
        <dbReference type="ARBA" id="ARBA00022900"/>
    </source>
</evidence>
<feature type="compositionally biased region" description="Polar residues" evidence="12">
    <location>
        <begin position="233"/>
        <end position="247"/>
    </location>
</feature>
<dbReference type="OrthoDB" id="6433428at2759"/>
<dbReference type="InterPro" id="IPR000215">
    <property type="entry name" value="Serpin_fam"/>
</dbReference>
<evidence type="ECO:0000256" key="11">
    <source>
        <dbReference type="RuleBase" id="RU000411"/>
    </source>
</evidence>
<dbReference type="PANTHER" id="PTHR11461">
    <property type="entry name" value="SERINE PROTEASE INHIBITOR, SERPIN"/>
    <property type="match status" value="1"/>
</dbReference>
<dbReference type="Ensembl" id="ENSCAFT00000081300.2">
    <property type="protein sequence ID" value="ENSCAFP00000049465.2"/>
    <property type="gene ID" value="ENSCAFG00000007838.5"/>
</dbReference>
<dbReference type="PROSITE" id="PS00284">
    <property type="entry name" value="SERPIN"/>
    <property type="match status" value="1"/>
</dbReference>
<dbReference type="InterPro" id="IPR042178">
    <property type="entry name" value="Serpin_sf_1"/>
</dbReference>
<feature type="compositionally biased region" description="Basic and acidic residues" evidence="12">
    <location>
        <begin position="1"/>
        <end position="11"/>
    </location>
</feature>